<dbReference type="Pfam" id="PF01464">
    <property type="entry name" value="SLT"/>
    <property type="match status" value="1"/>
</dbReference>
<evidence type="ECO:0000259" key="1">
    <source>
        <dbReference type="Pfam" id="PF01464"/>
    </source>
</evidence>
<evidence type="ECO:0000313" key="3">
    <source>
        <dbReference type="EMBL" id="QEZ70132.1"/>
    </source>
</evidence>
<reference evidence="2 5" key="2">
    <citation type="submission" date="2020-04" db="EMBL/GenBank/DDBJ databases">
        <authorList>
            <person name="Hitch T.C.A."/>
            <person name="Wylensek D."/>
            <person name="Clavel T."/>
        </authorList>
    </citation>
    <scope>NUCLEOTIDE SEQUENCE [LARGE SCALE GENOMIC DNA]</scope>
    <source>
        <strain evidence="2 5">Med78_4-601-WT-2</strain>
    </source>
</reference>
<dbReference type="Proteomes" id="UP000326961">
    <property type="component" value="Chromosome"/>
</dbReference>
<dbReference type="EMBL" id="CP032452">
    <property type="protein sequence ID" value="QEZ70132.1"/>
    <property type="molecule type" value="Genomic_DNA"/>
</dbReference>
<dbReference type="EMBL" id="JABAFD010000001">
    <property type="protein sequence ID" value="NME08181.1"/>
    <property type="molecule type" value="Genomic_DNA"/>
</dbReference>
<reference evidence="3 4" key="1">
    <citation type="submission" date="2018-09" db="EMBL/GenBank/DDBJ databases">
        <title>A clostridial neurotoxin that targets Anopheles mosquitoes.</title>
        <authorList>
            <person name="Contreras E."/>
            <person name="Masuyer G."/>
            <person name="Qureshi N."/>
            <person name="Chawla S."/>
            <person name="Lim H.L."/>
            <person name="Chen J."/>
            <person name="Stenmark P."/>
            <person name="Gill S."/>
        </authorList>
    </citation>
    <scope>NUCLEOTIDE SEQUENCE [LARGE SCALE GENOMIC DNA]</scope>
    <source>
        <strain evidence="3 4">Cbm</strain>
    </source>
</reference>
<dbReference type="PANTHER" id="PTHR37423">
    <property type="entry name" value="SOLUBLE LYTIC MUREIN TRANSGLYCOSYLASE-RELATED"/>
    <property type="match status" value="1"/>
</dbReference>
<dbReference type="Proteomes" id="UP000573963">
    <property type="component" value="Unassembled WGS sequence"/>
</dbReference>
<protein>
    <submittedName>
        <fullName evidence="3">Lytic transglycosylase domain-containing protein</fullName>
    </submittedName>
</protein>
<name>A0A5P3XIN7_PARBF</name>
<gene>
    <name evidence="3" type="ORF">D4A35_14985</name>
    <name evidence="2" type="ORF">HF875_01550</name>
</gene>
<dbReference type="InterPro" id="IPR008258">
    <property type="entry name" value="Transglycosylase_SLT_dom_1"/>
</dbReference>
<dbReference type="PANTHER" id="PTHR37423:SF2">
    <property type="entry name" value="MEMBRANE-BOUND LYTIC MUREIN TRANSGLYCOSYLASE C"/>
    <property type="match status" value="1"/>
</dbReference>
<feature type="domain" description="Transglycosylase SLT" evidence="1">
    <location>
        <begin position="108"/>
        <end position="204"/>
    </location>
</feature>
<evidence type="ECO:0000313" key="5">
    <source>
        <dbReference type="Proteomes" id="UP000573963"/>
    </source>
</evidence>
<dbReference type="CDD" id="cd00254">
    <property type="entry name" value="LT-like"/>
    <property type="match status" value="1"/>
</dbReference>
<dbReference type="RefSeq" id="WP_150843195.1">
    <property type="nucleotide sequence ID" value="NZ_CP032452.1"/>
</dbReference>
<sequence>MIDNIDLLKMTALMSNNNSYKTYNNTESGQAFDMLILSLLKAVANTPQGRTNQYVNNCCTCCNHNNNNIQPSNNKTENLDTVNSMHNSNKLTSTSKNKDVNAQIENAIAISSKKYGVDENLIRAIIKVESDFNPKCTSKAGAKGLMQLMPENCRDLGVKNPYDIYENIDGGTRHIKEYLDKYNGDTKMALMAYNGGPTRMRKRGVNSPEDIYLMPKETQNYVPKVMKYYKG</sequence>
<dbReference type="InterPro" id="IPR023346">
    <property type="entry name" value="Lysozyme-like_dom_sf"/>
</dbReference>
<evidence type="ECO:0000313" key="2">
    <source>
        <dbReference type="EMBL" id="NME08181.1"/>
    </source>
</evidence>
<proteinExistence type="predicted"/>
<organism evidence="3 4">
    <name type="scientific">Paraclostridium bifermentans</name>
    <name type="common">Clostridium bifermentans</name>
    <dbReference type="NCBI Taxonomy" id="1490"/>
    <lineage>
        <taxon>Bacteria</taxon>
        <taxon>Bacillati</taxon>
        <taxon>Bacillota</taxon>
        <taxon>Clostridia</taxon>
        <taxon>Peptostreptococcales</taxon>
        <taxon>Peptostreptococcaceae</taxon>
        <taxon>Paraclostridium</taxon>
    </lineage>
</organism>
<accession>A0A5P3XIN7</accession>
<dbReference type="Gene3D" id="1.10.530.10">
    <property type="match status" value="1"/>
</dbReference>
<dbReference type="SUPFAM" id="SSF53955">
    <property type="entry name" value="Lysozyme-like"/>
    <property type="match status" value="1"/>
</dbReference>
<dbReference type="AlphaFoldDB" id="A0A5P3XIN7"/>
<evidence type="ECO:0000313" key="4">
    <source>
        <dbReference type="Proteomes" id="UP000326961"/>
    </source>
</evidence>